<dbReference type="Pfam" id="PF19878">
    <property type="entry name" value="DUF6351"/>
    <property type="match status" value="1"/>
</dbReference>
<dbReference type="AlphaFoldDB" id="A0A222FLA0"/>
<proteinExistence type="predicted"/>
<name>A0A222FLA0_9GAMM</name>
<dbReference type="SUPFAM" id="SSF53474">
    <property type="entry name" value="alpha/beta-Hydrolases"/>
    <property type="match status" value="1"/>
</dbReference>
<dbReference type="OrthoDB" id="3078806at2"/>
<sequence length="743" mass="83702">MRRKLVLLLLLALAAGSGFGYQYYLDLRQQIGLDRGYPQVAGTPPGSQLFNLPPYSGPHPATAARPDDPYSYPIEFGAIGPVEPLFSGPLQYPFACQSEESKLGQPLIDNQQGWGVPVFAENSQGKRSDLIIGYSKDCLLPTRNHYLYDPPNSALRALPKRTDQRIDDVPQNAELIVRAESGTIHRHIYVLLMPTTHQDRLLQPDLSRWNGKAIYYFRGGISIGFQQGRTDIRRVMRDMRTALRQGYAIIYSTATETDNTYNIRLQEDTALRVKRQFSARFAKPEFVIGLGGSGGGLQQFLYAQNQPGIIDGGVALIAYPDMVTQIQYTLDCEILEYYFDHLASDPSFWRQPEKRQAVMGLTVSDDYRPRLSWLTDAAYLLRGQWPPVTPPASECSKGWRGSVPLVNNPRFHSDYYRFSREVQAQTHWTHWQDNRNVYGTDQDGRSPSVWSNEGVQYGLNAVSHGDISIPQFLELNARIGSWLPAKDMDNARFWHISGDSRLYRFSPYGEHNMSHRGEAKALAPRYQGDLSAAKAAYQSGNVFVGHMHIPVMDVRMYLDHELNIHHTWAAASTRQRLLDAGTPSLMQPIWISTKPYNPMWDAVAVMDEWLSRHKITGDWATARPPLAQDRCLDEHGDTLHIGDGVWNGRWNGQSEGACHALMPFHQGSRQVAGENIGGTIFQCQRMTVSEALERGMYQPLDMTPYQNELERIFATGVCDYSAADQALPAELNNQLGTVFNAAQ</sequence>
<evidence type="ECO:0000313" key="3">
    <source>
        <dbReference type="Proteomes" id="UP000202440"/>
    </source>
</evidence>
<organism evidence="2 3">
    <name type="scientific">Bacterioplanes sanyensis</name>
    <dbReference type="NCBI Taxonomy" id="1249553"/>
    <lineage>
        <taxon>Bacteria</taxon>
        <taxon>Pseudomonadati</taxon>
        <taxon>Pseudomonadota</taxon>
        <taxon>Gammaproteobacteria</taxon>
        <taxon>Oceanospirillales</taxon>
        <taxon>Oceanospirillaceae</taxon>
        <taxon>Bacterioplanes</taxon>
    </lineage>
</organism>
<keyword evidence="3" id="KW-1185">Reference proteome</keyword>
<feature type="domain" description="DUF6351" evidence="1">
    <location>
        <begin position="83"/>
        <end position="724"/>
    </location>
</feature>
<evidence type="ECO:0000313" key="2">
    <source>
        <dbReference type="EMBL" id="ASP39539.1"/>
    </source>
</evidence>
<dbReference type="InterPro" id="IPR029058">
    <property type="entry name" value="AB_hydrolase_fold"/>
</dbReference>
<dbReference type="InterPro" id="IPR045556">
    <property type="entry name" value="DUF6351"/>
</dbReference>
<dbReference type="KEGG" id="bsan:CHH28_13020"/>
<accession>A0A222FLA0</accession>
<dbReference type="RefSeq" id="WP_094060717.1">
    <property type="nucleotide sequence ID" value="NZ_CP022530.1"/>
</dbReference>
<dbReference type="EMBL" id="CP022530">
    <property type="protein sequence ID" value="ASP39539.1"/>
    <property type="molecule type" value="Genomic_DNA"/>
</dbReference>
<reference evidence="2 3" key="1">
    <citation type="submission" date="2017-07" db="EMBL/GenBank/DDBJ databases">
        <title>Annotated genome sequence of Bacterioplanes sanyensis isolated from Red Sea.</title>
        <authorList>
            <person name="Rehman Z.U."/>
        </authorList>
    </citation>
    <scope>NUCLEOTIDE SEQUENCE [LARGE SCALE GENOMIC DNA]</scope>
    <source>
        <strain evidence="2 3">NV9</strain>
    </source>
</reference>
<gene>
    <name evidence="2" type="ORF">CHH28_13020</name>
</gene>
<dbReference type="Proteomes" id="UP000202440">
    <property type="component" value="Chromosome"/>
</dbReference>
<evidence type="ECO:0000259" key="1">
    <source>
        <dbReference type="Pfam" id="PF19878"/>
    </source>
</evidence>
<protein>
    <recommendedName>
        <fullName evidence="1">DUF6351 domain-containing protein</fullName>
    </recommendedName>
</protein>